<dbReference type="PANTHER" id="PTHR37543:SF1">
    <property type="entry name" value="CCCH ZINC FINGER DNA BINDING PROTEIN (AFU_ORTHOLOGUE AFUA_5G12760)"/>
    <property type="match status" value="1"/>
</dbReference>
<feature type="compositionally biased region" description="Basic and acidic residues" evidence="2">
    <location>
        <begin position="318"/>
        <end position="327"/>
    </location>
</feature>
<evidence type="ECO:0000259" key="3">
    <source>
        <dbReference type="PROSITE" id="PS50103"/>
    </source>
</evidence>
<dbReference type="STRING" id="1314778.A0A5C3Q0S2"/>
<dbReference type="InterPro" id="IPR057683">
    <property type="entry name" value="DUF7923"/>
</dbReference>
<evidence type="ECO:0000256" key="2">
    <source>
        <dbReference type="SAM" id="MobiDB-lite"/>
    </source>
</evidence>
<gene>
    <name evidence="4" type="ORF">K466DRAFT_579740</name>
</gene>
<dbReference type="Gene3D" id="3.30.1370.210">
    <property type="match status" value="1"/>
</dbReference>
<protein>
    <recommendedName>
        <fullName evidence="3">C3H1-type domain-containing protein</fullName>
    </recommendedName>
</protein>
<dbReference type="AlphaFoldDB" id="A0A5C3Q0S2"/>
<dbReference type="PANTHER" id="PTHR37543">
    <property type="entry name" value="CCCH ZINC FINGER DNA BINDING PROTEIN (AFU_ORTHOLOGUE AFUA_5G12760)"/>
    <property type="match status" value="1"/>
</dbReference>
<dbReference type="Pfam" id="PF25540">
    <property type="entry name" value="DUF7923"/>
    <property type="match status" value="1"/>
</dbReference>
<keyword evidence="1" id="KW-0863">Zinc-finger</keyword>
<keyword evidence="5" id="KW-1185">Reference proteome</keyword>
<evidence type="ECO:0000313" key="5">
    <source>
        <dbReference type="Proteomes" id="UP000308197"/>
    </source>
</evidence>
<keyword evidence="1" id="KW-0862">Zinc</keyword>
<evidence type="ECO:0000256" key="1">
    <source>
        <dbReference type="PROSITE-ProRule" id="PRU00723"/>
    </source>
</evidence>
<keyword evidence="1" id="KW-0479">Metal-binding</keyword>
<organism evidence="4 5">
    <name type="scientific">Polyporus arcularius HHB13444</name>
    <dbReference type="NCBI Taxonomy" id="1314778"/>
    <lineage>
        <taxon>Eukaryota</taxon>
        <taxon>Fungi</taxon>
        <taxon>Dikarya</taxon>
        <taxon>Basidiomycota</taxon>
        <taxon>Agaricomycotina</taxon>
        <taxon>Agaricomycetes</taxon>
        <taxon>Polyporales</taxon>
        <taxon>Polyporaceae</taxon>
        <taxon>Polyporus</taxon>
    </lineage>
</organism>
<dbReference type="PROSITE" id="PS50103">
    <property type="entry name" value="ZF_C3H1"/>
    <property type="match status" value="1"/>
</dbReference>
<name>A0A5C3Q0S2_9APHY</name>
<dbReference type="InParanoid" id="A0A5C3Q0S2"/>
<feature type="zinc finger region" description="C3H1-type" evidence="1">
    <location>
        <begin position="331"/>
        <end position="358"/>
    </location>
</feature>
<dbReference type="Proteomes" id="UP000308197">
    <property type="component" value="Unassembled WGS sequence"/>
</dbReference>
<proteinExistence type="predicted"/>
<dbReference type="GO" id="GO:0008270">
    <property type="term" value="F:zinc ion binding"/>
    <property type="evidence" value="ECO:0007669"/>
    <property type="project" value="UniProtKB-KW"/>
</dbReference>
<feature type="region of interest" description="Disordered" evidence="2">
    <location>
        <begin position="291"/>
        <end position="333"/>
    </location>
</feature>
<reference evidence="4 5" key="1">
    <citation type="journal article" date="2019" name="Nat. Ecol. Evol.">
        <title>Megaphylogeny resolves global patterns of mushroom evolution.</title>
        <authorList>
            <person name="Varga T."/>
            <person name="Krizsan K."/>
            <person name="Foldi C."/>
            <person name="Dima B."/>
            <person name="Sanchez-Garcia M."/>
            <person name="Sanchez-Ramirez S."/>
            <person name="Szollosi G.J."/>
            <person name="Szarkandi J.G."/>
            <person name="Papp V."/>
            <person name="Albert L."/>
            <person name="Andreopoulos W."/>
            <person name="Angelini C."/>
            <person name="Antonin V."/>
            <person name="Barry K.W."/>
            <person name="Bougher N.L."/>
            <person name="Buchanan P."/>
            <person name="Buyck B."/>
            <person name="Bense V."/>
            <person name="Catcheside P."/>
            <person name="Chovatia M."/>
            <person name="Cooper J."/>
            <person name="Damon W."/>
            <person name="Desjardin D."/>
            <person name="Finy P."/>
            <person name="Geml J."/>
            <person name="Haridas S."/>
            <person name="Hughes K."/>
            <person name="Justo A."/>
            <person name="Karasinski D."/>
            <person name="Kautmanova I."/>
            <person name="Kiss B."/>
            <person name="Kocsube S."/>
            <person name="Kotiranta H."/>
            <person name="LaButti K.M."/>
            <person name="Lechner B.E."/>
            <person name="Liimatainen K."/>
            <person name="Lipzen A."/>
            <person name="Lukacs Z."/>
            <person name="Mihaltcheva S."/>
            <person name="Morgado L.N."/>
            <person name="Niskanen T."/>
            <person name="Noordeloos M.E."/>
            <person name="Ohm R.A."/>
            <person name="Ortiz-Santana B."/>
            <person name="Ovrebo C."/>
            <person name="Racz N."/>
            <person name="Riley R."/>
            <person name="Savchenko A."/>
            <person name="Shiryaev A."/>
            <person name="Soop K."/>
            <person name="Spirin V."/>
            <person name="Szebenyi C."/>
            <person name="Tomsovsky M."/>
            <person name="Tulloss R.E."/>
            <person name="Uehling J."/>
            <person name="Grigoriev I.V."/>
            <person name="Vagvolgyi C."/>
            <person name="Papp T."/>
            <person name="Martin F.M."/>
            <person name="Miettinen O."/>
            <person name="Hibbett D.S."/>
            <person name="Nagy L.G."/>
        </authorList>
    </citation>
    <scope>NUCLEOTIDE SEQUENCE [LARGE SCALE GENOMIC DNA]</scope>
    <source>
        <strain evidence="4 5">HHB13444</strain>
    </source>
</reference>
<dbReference type="EMBL" id="ML210966">
    <property type="protein sequence ID" value="TFK94659.1"/>
    <property type="molecule type" value="Genomic_DNA"/>
</dbReference>
<dbReference type="InterPro" id="IPR000571">
    <property type="entry name" value="Znf_CCCH"/>
</dbReference>
<evidence type="ECO:0000313" key="4">
    <source>
        <dbReference type="EMBL" id="TFK94659.1"/>
    </source>
</evidence>
<sequence>MAVTTKQLWDSAISHLHDLSNATLYQNTELQTRVAELEAELTAVKKAYTTATDIAALEQKAHNAQLSSLNRQISTISCSQALDPLVLCVIDGDRLLFHRSLIEQGYQGGRQAAQDFTKAVAQELVEQGFVGFERLSFWITIYLNKRAVVTALREEGMASPDQLEAFLVGFGQASPRFVIMDSGPGRENVEAKVKEYVKTYIRLPQTLRLFFGGISDAYLPMYNSLEKEDFAGKLVLLQPPSDASSSVRQMAVKSLQLDGLFMEERLNQLHGRRPGPLLGISEPAMNSNVVTNGGLISPQSEGQGSMGPTPPPANRSPDNFKHIDPSKPLHKQSPPPCNEYYLMECSKGRNCKYSHEWLLTPDQLDLLARNAKKAPCNYLKNGLMCPWSDKCCWGHVCPSGARCFHLSKGKCWFKGDGMHPVAPGQNVEAI</sequence>
<feature type="domain" description="C3H1-type" evidence="3">
    <location>
        <begin position="331"/>
        <end position="358"/>
    </location>
</feature>
<accession>A0A5C3Q0S2</accession>